<accession>A0A976IE03</accession>
<evidence type="ECO:0000256" key="1">
    <source>
        <dbReference type="SAM" id="Phobius"/>
    </source>
</evidence>
<gene>
    <name evidence="2" type="ORF">CCR75_004198</name>
</gene>
<organism evidence="2 3">
    <name type="scientific">Bremia lactucae</name>
    <name type="common">Lettuce downy mildew</name>
    <dbReference type="NCBI Taxonomy" id="4779"/>
    <lineage>
        <taxon>Eukaryota</taxon>
        <taxon>Sar</taxon>
        <taxon>Stramenopiles</taxon>
        <taxon>Oomycota</taxon>
        <taxon>Peronosporomycetes</taxon>
        <taxon>Peronosporales</taxon>
        <taxon>Peronosporaceae</taxon>
        <taxon>Bremia</taxon>
    </lineage>
</organism>
<reference evidence="2 3" key="1">
    <citation type="journal article" date="2021" name="Genome Biol.">
        <title>AFLAP: assembly-free linkage analysis pipeline using k-mers from genome sequencing data.</title>
        <authorList>
            <person name="Fletcher K."/>
            <person name="Zhang L."/>
            <person name="Gil J."/>
            <person name="Han R."/>
            <person name="Cavanaugh K."/>
            <person name="Michelmore R."/>
        </authorList>
    </citation>
    <scope>NUCLEOTIDE SEQUENCE [LARGE SCALE GENOMIC DNA]</scope>
    <source>
        <strain evidence="2 3">SF5</strain>
    </source>
</reference>
<dbReference type="GeneID" id="94347957"/>
<dbReference type="EMBL" id="SHOA02000013">
    <property type="protein sequence ID" value="TDH68055.1"/>
    <property type="molecule type" value="Genomic_DNA"/>
</dbReference>
<protein>
    <submittedName>
        <fullName evidence="2">Uncharacterized protein</fullName>
    </submittedName>
</protein>
<sequence length="169" mass="17945">MSSIGVDTAALKEGSWEISVPDAMGSAIVLVSLSEAVTVFAEAATSVEWLLLFVPIIVSNDDASLPFIVGGIIVALLSVLPSVTDCVMLRELFALLWALDVRVLIVEIVFVVGKSCDETGVVGIAIMESSTPLDVKWNLMSSVDRTNFDAALKKGESEGQRESSLMALL</sequence>
<dbReference type="AlphaFoldDB" id="A0A976IE03"/>
<dbReference type="RefSeq" id="XP_067817554.1">
    <property type="nucleotide sequence ID" value="XM_067962286.1"/>
</dbReference>
<evidence type="ECO:0000313" key="3">
    <source>
        <dbReference type="Proteomes" id="UP000294530"/>
    </source>
</evidence>
<dbReference type="KEGG" id="blac:94347957"/>
<comment type="caution">
    <text evidence="2">The sequence shown here is derived from an EMBL/GenBank/DDBJ whole genome shotgun (WGS) entry which is preliminary data.</text>
</comment>
<evidence type="ECO:0000313" key="2">
    <source>
        <dbReference type="EMBL" id="TDH68055.1"/>
    </source>
</evidence>
<proteinExistence type="predicted"/>
<name>A0A976IE03_BRELC</name>
<keyword evidence="1" id="KW-0472">Membrane</keyword>
<keyword evidence="3" id="KW-1185">Reference proteome</keyword>
<dbReference type="Proteomes" id="UP000294530">
    <property type="component" value="Unassembled WGS sequence"/>
</dbReference>
<keyword evidence="1" id="KW-1133">Transmembrane helix</keyword>
<keyword evidence="1" id="KW-0812">Transmembrane</keyword>
<feature type="transmembrane region" description="Helical" evidence="1">
    <location>
        <begin position="63"/>
        <end position="80"/>
    </location>
</feature>